<evidence type="ECO:0008006" key="3">
    <source>
        <dbReference type="Google" id="ProtNLM"/>
    </source>
</evidence>
<keyword evidence="2" id="KW-1185">Reference proteome</keyword>
<protein>
    <recommendedName>
        <fullName evidence="3">Lipoprotein</fullName>
    </recommendedName>
</protein>
<organism evidence="1 2">
    <name type="scientific">Microbulbifer spongiae</name>
    <dbReference type="NCBI Taxonomy" id="2944933"/>
    <lineage>
        <taxon>Bacteria</taxon>
        <taxon>Pseudomonadati</taxon>
        <taxon>Pseudomonadota</taxon>
        <taxon>Gammaproteobacteria</taxon>
        <taxon>Cellvibrionales</taxon>
        <taxon>Microbulbiferaceae</taxon>
        <taxon>Microbulbifer</taxon>
    </lineage>
</organism>
<dbReference type="EMBL" id="CP098023">
    <property type="protein sequence ID" value="WKD48945.1"/>
    <property type="molecule type" value="Genomic_DNA"/>
</dbReference>
<proteinExistence type="predicted"/>
<reference evidence="1 2" key="1">
    <citation type="submission" date="2022-05" db="EMBL/GenBank/DDBJ databases">
        <title>Microbulbifer sp. nov., isolated from sponge.</title>
        <authorList>
            <person name="Gao L."/>
        </authorList>
    </citation>
    <scope>NUCLEOTIDE SEQUENCE [LARGE SCALE GENOMIC DNA]</scope>
    <source>
        <strain evidence="1 2">MI-G</strain>
    </source>
</reference>
<gene>
    <name evidence="1" type="ORF">M8T91_13725</name>
</gene>
<evidence type="ECO:0000313" key="1">
    <source>
        <dbReference type="EMBL" id="WKD48945.1"/>
    </source>
</evidence>
<dbReference type="RefSeq" id="WP_301414731.1">
    <property type="nucleotide sequence ID" value="NZ_CP098023.1"/>
</dbReference>
<accession>A0ABY9E7F0</accession>
<name>A0ABY9E7F0_9GAMM</name>
<dbReference type="Proteomes" id="UP001321520">
    <property type="component" value="Chromosome"/>
</dbReference>
<sequence>MRLILLIITSMIFLGCASVPHEKKIPQNNKEQPIERLSLEEFCQTNECRKDVHIKFRTDGEPFEQKMAMYWPRVFDGVISVLPGESFYVEGDVANGKLVNLKEVPKVVSPEKTITIKFSQMDEKAMMMLSLSNPFEDVILKFNMEMMDFSGNPHQTSSCPVMPGGSIYESWPHAIPELIIKNPVAKPKDEMESLACIY</sequence>
<dbReference type="PROSITE" id="PS51257">
    <property type="entry name" value="PROKAR_LIPOPROTEIN"/>
    <property type="match status" value="1"/>
</dbReference>
<evidence type="ECO:0000313" key="2">
    <source>
        <dbReference type="Proteomes" id="UP001321520"/>
    </source>
</evidence>